<reference evidence="2" key="1">
    <citation type="submission" date="2016-08" db="EMBL/GenBank/DDBJ databases">
        <authorList>
            <person name="Seilhamer J.J."/>
        </authorList>
    </citation>
    <scope>NUCLEOTIDE SEQUENCE</scope>
    <source>
        <strain evidence="2">86</strain>
    </source>
</reference>
<dbReference type="EMBL" id="FMJD01000013">
    <property type="protein sequence ID" value="SCM78888.1"/>
    <property type="molecule type" value="Genomic_DNA"/>
</dbReference>
<organism evidence="2">
    <name type="scientific">uncultured Pleomorphomonas sp</name>
    <dbReference type="NCBI Taxonomy" id="442121"/>
    <lineage>
        <taxon>Bacteria</taxon>
        <taxon>Pseudomonadati</taxon>
        <taxon>Pseudomonadota</taxon>
        <taxon>Alphaproteobacteria</taxon>
        <taxon>Hyphomicrobiales</taxon>
        <taxon>Pleomorphomonadaceae</taxon>
        <taxon>Pleomorphomonas</taxon>
        <taxon>environmental samples</taxon>
    </lineage>
</organism>
<evidence type="ECO:0000313" key="2">
    <source>
        <dbReference type="EMBL" id="SCM78888.1"/>
    </source>
</evidence>
<protein>
    <submittedName>
        <fullName evidence="2">Uncharacterized protein</fullName>
    </submittedName>
</protein>
<evidence type="ECO:0000256" key="1">
    <source>
        <dbReference type="SAM" id="MobiDB-lite"/>
    </source>
</evidence>
<gene>
    <name evidence="2" type="ORF">KL86PLE_90130</name>
</gene>
<accession>A0A212LMY9</accession>
<feature type="region of interest" description="Disordered" evidence="1">
    <location>
        <begin position="1"/>
        <end position="60"/>
    </location>
</feature>
<name>A0A212LMY9_9HYPH</name>
<sequence length="73" mass="8147">MPDVSIAKVADRRPPHPRLFPLAARGRPGPRAESKSQIRSTTGFERPPEKFYTRGEQPGTRAANHKFTVPVLL</sequence>
<dbReference type="AlphaFoldDB" id="A0A212LMY9"/>
<proteinExistence type="predicted"/>